<dbReference type="InterPro" id="IPR015422">
    <property type="entry name" value="PyrdxlP-dep_Trfase_small"/>
</dbReference>
<reference evidence="1" key="1">
    <citation type="submission" date="2020-10" db="EMBL/GenBank/DDBJ databases">
        <title>Genomic Encyclopedia of Type Strains, Phase IV (KMG-IV): sequencing the most valuable type-strain genomes for metagenomic binning, comparative biology and taxonomic classification.</title>
        <authorList>
            <person name="Goeker M."/>
        </authorList>
    </citation>
    <scope>NUCLEOTIDE SEQUENCE</scope>
    <source>
        <strain evidence="1">DSM 13886</strain>
    </source>
</reference>
<name>A0A927MLN0_9BACL</name>
<evidence type="ECO:0000313" key="1">
    <source>
        <dbReference type="EMBL" id="MBE1555397.1"/>
    </source>
</evidence>
<dbReference type="RefSeq" id="WP_225942071.1">
    <property type="nucleotide sequence ID" value="NZ_JADBEL010000013.1"/>
</dbReference>
<proteinExistence type="predicted"/>
<evidence type="ECO:0000313" key="2">
    <source>
        <dbReference type="Proteomes" id="UP000658225"/>
    </source>
</evidence>
<organism evidence="1 2">
    <name type="scientific">Sporosarcina limicola</name>
    <dbReference type="NCBI Taxonomy" id="34101"/>
    <lineage>
        <taxon>Bacteria</taxon>
        <taxon>Bacillati</taxon>
        <taxon>Bacillota</taxon>
        <taxon>Bacilli</taxon>
        <taxon>Bacillales</taxon>
        <taxon>Caryophanaceae</taxon>
        <taxon>Sporosarcina</taxon>
    </lineage>
</organism>
<protein>
    <submittedName>
        <fullName evidence="1">dTDP-4-amino-4,6-dideoxygalactose transaminase</fullName>
    </submittedName>
</protein>
<dbReference type="Gene3D" id="3.90.1150.10">
    <property type="entry name" value="Aspartate Aminotransferase, domain 1"/>
    <property type="match status" value="1"/>
</dbReference>
<accession>A0A927MLN0</accession>
<keyword evidence="2" id="KW-1185">Reference proteome</keyword>
<dbReference type="AlphaFoldDB" id="A0A927MLN0"/>
<dbReference type="EMBL" id="JADBEL010000013">
    <property type="protein sequence ID" value="MBE1555397.1"/>
    <property type="molecule type" value="Genomic_DNA"/>
</dbReference>
<sequence>MRALTIGVHVHYIPVYWQRDLGYEKGLCPVAENWYEQALTWSVYLGMMKSR</sequence>
<dbReference type="Proteomes" id="UP000658225">
    <property type="component" value="Unassembled WGS sequence"/>
</dbReference>
<comment type="caution">
    <text evidence="1">The sequence shown here is derived from an EMBL/GenBank/DDBJ whole genome shotgun (WGS) entry which is preliminary data.</text>
</comment>
<gene>
    <name evidence="1" type="ORF">H4683_002502</name>
</gene>